<protein>
    <recommendedName>
        <fullName evidence="2">Adenylyltransferase AadA C-terminal domain-containing protein</fullName>
    </recommendedName>
</protein>
<gene>
    <name evidence="3" type="ORF">J2X07_000657</name>
</gene>
<dbReference type="Proteomes" id="UP001258181">
    <property type="component" value="Unassembled WGS sequence"/>
</dbReference>
<keyword evidence="4" id="KW-1185">Reference proteome</keyword>
<evidence type="ECO:0000313" key="4">
    <source>
        <dbReference type="Proteomes" id="UP001258181"/>
    </source>
</evidence>
<reference evidence="3 4" key="1">
    <citation type="submission" date="2023-07" db="EMBL/GenBank/DDBJ databases">
        <title>Sorghum-associated microbial communities from plants grown in Nebraska, USA.</title>
        <authorList>
            <person name="Schachtman D."/>
        </authorList>
    </citation>
    <scope>NUCLEOTIDE SEQUENCE [LARGE SCALE GENOMIC DNA]</scope>
    <source>
        <strain evidence="3 4">BE211</strain>
    </source>
</reference>
<dbReference type="InterPro" id="IPR025184">
    <property type="entry name" value="AadA_C"/>
</dbReference>
<comment type="caution">
    <text evidence="3">The sequence shown here is derived from an EMBL/GenBank/DDBJ whole genome shotgun (WGS) entry which is preliminary data.</text>
</comment>
<proteinExistence type="predicted"/>
<evidence type="ECO:0000256" key="1">
    <source>
        <dbReference type="ARBA" id="ARBA00022679"/>
    </source>
</evidence>
<dbReference type="Pfam" id="PF13427">
    <property type="entry name" value="AadA_C"/>
    <property type="match status" value="1"/>
</dbReference>
<organism evidence="3 4">
    <name type="scientific">Fictibacillus barbaricus</name>
    <dbReference type="NCBI Taxonomy" id="182136"/>
    <lineage>
        <taxon>Bacteria</taxon>
        <taxon>Bacillati</taxon>
        <taxon>Bacillota</taxon>
        <taxon>Bacilli</taxon>
        <taxon>Bacillales</taxon>
        <taxon>Fictibacillaceae</taxon>
        <taxon>Fictibacillus</taxon>
    </lineage>
</organism>
<evidence type="ECO:0000259" key="2">
    <source>
        <dbReference type="Pfam" id="PF13427"/>
    </source>
</evidence>
<evidence type="ECO:0000313" key="3">
    <source>
        <dbReference type="EMBL" id="MDR7071682.1"/>
    </source>
</evidence>
<dbReference type="RefSeq" id="WP_310256362.1">
    <property type="nucleotide sequence ID" value="NZ_JAVDWA010000001.1"/>
</dbReference>
<name>A0ABU1TWW5_9BACL</name>
<dbReference type="EMBL" id="JAVDWA010000001">
    <property type="protein sequence ID" value="MDR7071682.1"/>
    <property type="molecule type" value="Genomic_DNA"/>
</dbReference>
<feature type="domain" description="Adenylyltransferase AadA C-terminal" evidence="2">
    <location>
        <begin position="201"/>
        <end position="251"/>
    </location>
</feature>
<keyword evidence="1" id="KW-0808">Transferase</keyword>
<sequence>MMNESISPNETKHIPATVNIVLQTYFKMVDEKLPNLLESFYLFGSVSIVAYQEGLSDIDFYAVVKRKLTKADLEVLKQIHQDMKGQFPKPGLDGMYVMRDDLEGHNEGESSCPYFNEGNLQGFRPFHRNWIDAYQLKKYGIVVKGLPVESYNYPVDWNLLKTNLVENINGYWLNWVNRCKRVTSLQYLGLFVSPSMIEWGVLGVTRLYYSLREEDITSKMGAGEYALKTVPEEYHLIIREALRIRNGNTFSLYSSIFKRRRDTLKYMKFMIKACNE</sequence>
<accession>A0ABU1TWW5</accession>